<dbReference type="PANTHER" id="PTHR23080:SF63">
    <property type="entry name" value="TICK TRANSPOSON"/>
    <property type="match status" value="1"/>
</dbReference>
<dbReference type="AlphaFoldDB" id="A0AAD9PQN9"/>
<dbReference type="InterPro" id="IPR041588">
    <property type="entry name" value="Integrase_H2C2"/>
</dbReference>
<proteinExistence type="predicted"/>
<reference evidence="6" key="1">
    <citation type="journal article" date="2023" name="G3 (Bethesda)">
        <title>Whole genome assembly and annotation of the endangered Caribbean coral Acropora cervicornis.</title>
        <authorList>
            <person name="Selwyn J.D."/>
            <person name="Vollmer S.V."/>
        </authorList>
    </citation>
    <scope>NUCLEOTIDE SEQUENCE</scope>
    <source>
        <strain evidence="6">K2</strain>
    </source>
</reference>
<reference evidence="6" key="2">
    <citation type="journal article" date="2023" name="Science">
        <title>Genomic signatures of disease resistance in endangered staghorn corals.</title>
        <authorList>
            <person name="Vollmer S.V."/>
            <person name="Selwyn J.D."/>
            <person name="Despard B.A."/>
            <person name="Roesel C.L."/>
        </authorList>
    </citation>
    <scope>NUCLEOTIDE SEQUENCE</scope>
    <source>
        <strain evidence="6">K2</strain>
    </source>
</reference>
<comment type="cofactor">
    <cofactor evidence="1">
        <name>a divalent metal cation</name>
        <dbReference type="ChEBI" id="CHEBI:60240"/>
    </cofactor>
</comment>
<accession>A0AAD9PQN9</accession>
<keyword evidence="2" id="KW-0479">Metal-binding</keyword>
<comment type="caution">
    <text evidence="6">The sequence shown here is derived from an EMBL/GenBank/DDBJ whole genome shotgun (WGS) entry which is preliminary data.</text>
</comment>
<dbReference type="InterPro" id="IPR027805">
    <property type="entry name" value="Transposase_HTH_dom"/>
</dbReference>
<feature type="domain" description="Transposase Helix-turn-helix" evidence="4">
    <location>
        <begin position="297"/>
        <end position="349"/>
    </location>
</feature>
<dbReference type="Pfam" id="PF13613">
    <property type="entry name" value="HTH_Tnp_4"/>
    <property type="match status" value="1"/>
</dbReference>
<protein>
    <recommendedName>
        <fullName evidence="8">Transposase</fullName>
    </recommendedName>
</protein>
<evidence type="ECO:0000313" key="6">
    <source>
        <dbReference type="EMBL" id="KAK2547268.1"/>
    </source>
</evidence>
<feature type="domain" description="Integrase zinc-binding" evidence="5">
    <location>
        <begin position="8"/>
        <end position="46"/>
    </location>
</feature>
<evidence type="ECO:0000256" key="2">
    <source>
        <dbReference type="ARBA" id="ARBA00022723"/>
    </source>
</evidence>
<keyword evidence="7" id="KW-1185">Reference proteome</keyword>
<dbReference type="Gene3D" id="1.10.340.70">
    <property type="match status" value="1"/>
</dbReference>
<evidence type="ECO:0008006" key="8">
    <source>
        <dbReference type="Google" id="ProtNLM"/>
    </source>
</evidence>
<dbReference type="PANTHER" id="PTHR23080">
    <property type="entry name" value="THAP DOMAIN PROTEIN"/>
    <property type="match status" value="1"/>
</dbReference>
<evidence type="ECO:0000256" key="1">
    <source>
        <dbReference type="ARBA" id="ARBA00001968"/>
    </source>
</evidence>
<evidence type="ECO:0000259" key="4">
    <source>
        <dbReference type="Pfam" id="PF13613"/>
    </source>
</evidence>
<dbReference type="Proteomes" id="UP001249851">
    <property type="component" value="Unassembled WGS sequence"/>
</dbReference>
<dbReference type="Pfam" id="PF17921">
    <property type="entry name" value="Integrase_H2C2"/>
    <property type="match status" value="1"/>
</dbReference>
<evidence type="ECO:0000259" key="3">
    <source>
        <dbReference type="Pfam" id="PF13359"/>
    </source>
</evidence>
<evidence type="ECO:0000259" key="5">
    <source>
        <dbReference type="Pfam" id="PF17921"/>
    </source>
</evidence>
<dbReference type="InterPro" id="IPR027806">
    <property type="entry name" value="HARBI1_dom"/>
</dbReference>
<name>A0AAD9PQN9_ACRCE</name>
<feature type="domain" description="DDE Tnp4" evidence="3">
    <location>
        <begin position="379"/>
        <end position="504"/>
    </location>
</feature>
<organism evidence="6 7">
    <name type="scientific">Acropora cervicornis</name>
    <name type="common">Staghorn coral</name>
    <dbReference type="NCBI Taxonomy" id="6130"/>
    <lineage>
        <taxon>Eukaryota</taxon>
        <taxon>Metazoa</taxon>
        <taxon>Cnidaria</taxon>
        <taxon>Anthozoa</taxon>
        <taxon>Hexacorallia</taxon>
        <taxon>Scleractinia</taxon>
        <taxon>Astrocoeniina</taxon>
        <taxon>Acroporidae</taxon>
        <taxon>Acropora</taxon>
    </lineage>
</organism>
<evidence type="ECO:0000313" key="7">
    <source>
        <dbReference type="Proteomes" id="UP001249851"/>
    </source>
</evidence>
<dbReference type="EMBL" id="JARQWQ010000196">
    <property type="protein sequence ID" value="KAK2547268.1"/>
    <property type="molecule type" value="Genomic_DNA"/>
</dbReference>
<dbReference type="Pfam" id="PF13359">
    <property type="entry name" value="DDE_Tnp_4"/>
    <property type="match status" value="1"/>
</dbReference>
<dbReference type="GO" id="GO:0046872">
    <property type="term" value="F:metal ion binding"/>
    <property type="evidence" value="ECO:0007669"/>
    <property type="project" value="UniProtKB-KW"/>
</dbReference>
<sequence length="508" mass="58429">MLNAIQEGHLGITKCQSRAAYSVWWPLITKQIEAMVNRCHTCGKLRPKRKKPLMPLSFPDTPWSRLGTDLFELDMKTYLVVVDYTSRWFEVRQLHSVTASTSYEPAANWDRFNEDWVSTLHLTKKEYKKKDVEAARERSERAKARRKSAIERQEQEAVKKRKFLNESGERIVGIDFTALPSNSPSESEENREAMMLDEPCASGEQNETNTASLESTAITMDAETQTEEQSGTTRMDAETQTEEFDYLLNARPSGYNAPDKEFFDTDEKIRFYTGLPSWEILMVAFEHVATYITRRTQSLNRFQEFVMVLIKLRLNVPFQDLAYRFVVSISTVSRIFSSWMVVMDARLSPLVSWPDRERLWRTMPMSFQYAFGKQVTVIIDCFEVFIERPTNLLARAQTFSNYKHHNTIKILIGITPQGTVCFVSEAWSGRTSDKYLTENCGFLENLLPGDMVMADRGFTICESVGLKQAKLVIAAFTKGKSQLHPVDVGRTRGIASVRIHMERVHVVY</sequence>
<gene>
    <name evidence="6" type="ORF">P5673_032855</name>
</gene>